<evidence type="ECO:0000313" key="4">
    <source>
        <dbReference type="Proteomes" id="UP000553963"/>
    </source>
</evidence>
<dbReference type="AlphaFoldDB" id="A0A840AS68"/>
<organism evidence="3 4">
    <name type="scientific">Kaistia hirudinis</name>
    <dbReference type="NCBI Taxonomy" id="1293440"/>
    <lineage>
        <taxon>Bacteria</taxon>
        <taxon>Pseudomonadati</taxon>
        <taxon>Pseudomonadota</taxon>
        <taxon>Alphaproteobacteria</taxon>
        <taxon>Hyphomicrobiales</taxon>
        <taxon>Kaistiaceae</taxon>
        <taxon>Kaistia</taxon>
    </lineage>
</organism>
<comment type="caution">
    <text evidence="3">The sequence shown here is derived from an EMBL/GenBank/DDBJ whole genome shotgun (WGS) entry which is preliminary data.</text>
</comment>
<feature type="coiled-coil region" evidence="1">
    <location>
        <begin position="236"/>
        <end position="263"/>
    </location>
</feature>
<accession>A0A840AS68</accession>
<protein>
    <submittedName>
        <fullName evidence="3">Uncharacterized protein</fullName>
    </submittedName>
</protein>
<reference evidence="3 4" key="1">
    <citation type="submission" date="2020-08" db="EMBL/GenBank/DDBJ databases">
        <title>Genomic Encyclopedia of Type Strains, Phase IV (KMG-IV): sequencing the most valuable type-strain genomes for metagenomic binning, comparative biology and taxonomic classification.</title>
        <authorList>
            <person name="Goeker M."/>
        </authorList>
    </citation>
    <scope>NUCLEOTIDE SEQUENCE [LARGE SCALE GENOMIC DNA]</scope>
    <source>
        <strain evidence="3 4">DSM 25966</strain>
    </source>
</reference>
<keyword evidence="2" id="KW-1133">Transmembrane helix</keyword>
<keyword evidence="1" id="KW-0175">Coiled coil</keyword>
<dbReference type="Proteomes" id="UP000553963">
    <property type="component" value="Unassembled WGS sequence"/>
</dbReference>
<evidence type="ECO:0000256" key="2">
    <source>
        <dbReference type="SAM" id="Phobius"/>
    </source>
</evidence>
<name>A0A840AS68_9HYPH</name>
<gene>
    <name evidence="3" type="ORF">GGR25_002266</name>
</gene>
<keyword evidence="2" id="KW-0812">Transmembrane</keyword>
<evidence type="ECO:0000256" key="1">
    <source>
        <dbReference type="SAM" id="Coils"/>
    </source>
</evidence>
<dbReference type="EMBL" id="JACIDS010000003">
    <property type="protein sequence ID" value="MBB3931216.1"/>
    <property type="molecule type" value="Genomic_DNA"/>
</dbReference>
<feature type="transmembrane region" description="Helical" evidence="2">
    <location>
        <begin position="6"/>
        <end position="26"/>
    </location>
</feature>
<feature type="transmembrane region" description="Helical" evidence="2">
    <location>
        <begin position="38"/>
        <end position="60"/>
    </location>
</feature>
<evidence type="ECO:0000313" key="3">
    <source>
        <dbReference type="EMBL" id="MBB3931216.1"/>
    </source>
</evidence>
<sequence length="282" mass="31948">MAIAWTTIAIVFALLPGVSFFFGAALKERFARDLIRTSVVGDVAGAFFVSLAAHSLSWYISATFFGFNIKSYIYPLVYYRVYPSFYVLQQIERGIEISVIYAFVISTASFSIGILLAYCGVFRYFSAFKWVKNLSSEDYSIITAYIATNVVENNRCLMYKGILEEYFLDGNGSFSYIVLRNCSKYFMIMDGDTPSTGLKTQLFPNHDYNNNNEWNYFLINGANISNVLFDKTNTSIVNVSESINRLNDELQRLVKDIQASNIRSQVNVTATRIPRDSSQQDG</sequence>
<dbReference type="RefSeq" id="WP_183398877.1">
    <property type="nucleotide sequence ID" value="NZ_JACIDS010000003.1"/>
</dbReference>
<feature type="transmembrane region" description="Helical" evidence="2">
    <location>
        <begin position="100"/>
        <end position="125"/>
    </location>
</feature>
<proteinExistence type="predicted"/>
<keyword evidence="4" id="KW-1185">Reference proteome</keyword>
<keyword evidence="2" id="KW-0472">Membrane</keyword>